<keyword evidence="3" id="KW-1185">Reference proteome</keyword>
<proteinExistence type="predicted"/>
<dbReference type="CDD" id="cd08946">
    <property type="entry name" value="SDR_e"/>
    <property type="match status" value="1"/>
</dbReference>
<name>A0A832XI31_9ARCH</name>
<gene>
    <name evidence="2" type="ORF">H1016_01540</name>
</gene>
<dbReference type="SUPFAM" id="SSF51735">
    <property type="entry name" value="NAD(P)-binding Rossmann-fold domains"/>
    <property type="match status" value="1"/>
</dbReference>
<dbReference type="InterPro" id="IPR001509">
    <property type="entry name" value="Epimerase_deHydtase"/>
</dbReference>
<organism evidence="2 3">
    <name type="scientific">Candidatus Naiadarchaeum limnaeum</name>
    <dbReference type="NCBI Taxonomy" id="2756139"/>
    <lineage>
        <taxon>Archaea</taxon>
        <taxon>Candidatus Undinarchaeota</taxon>
        <taxon>Candidatus Undinarchaeia</taxon>
        <taxon>Candidatus Naiadarchaeales</taxon>
        <taxon>Candidatus Naiadarchaeaceae</taxon>
        <taxon>Candidatus Naiadarchaeum</taxon>
    </lineage>
</organism>
<dbReference type="Pfam" id="PF01370">
    <property type="entry name" value="Epimerase"/>
    <property type="match status" value="1"/>
</dbReference>
<dbReference type="Proteomes" id="UP000646946">
    <property type="component" value="Unassembled WGS sequence"/>
</dbReference>
<evidence type="ECO:0000313" key="2">
    <source>
        <dbReference type="EMBL" id="HIK00201.1"/>
    </source>
</evidence>
<protein>
    <submittedName>
        <fullName evidence="2">SDR family oxidoreductase</fullName>
    </submittedName>
</protein>
<dbReference type="InterPro" id="IPR036291">
    <property type="entry name" value="NAD(P)-bd_dom_sf"/>
</dbReference>
<dbReference type="PANTHER" id="PTHR43245">
    <property type="entry name" value="BIFUNCTIONAL POLYMYXIN RESISTANCE PROTEIN ARNA"/>
    <property type="match status" value="1"/>
</dbReference>
<comment type="caution">
    <text evidence="2">The sequence shown here is derived from an EMBL/GenBank/DDBJ whole genome shotgun (WGS) entry which is preliminary data.</text>
</comment>
<dbReference type="AlphaFoldDB" id="A0A832XI31"/>
<dbReference type="PANTHER" id="PTHR43245:SF23">
    <property type="entry name" value="NAD(P)-BINDING DOMAIN-CONTAINING PROTEIN"/>
    <property type="match status" value="1"/>
</dbReference>
<dbReference type="Gene3D" id="3.40.50.720">
    <property type="entry name" value="NAD(P)-binding Rossmann-like Domain"/>
    <property type="match status" value="1"/>
</dbReference>
<evidence type="ECO:0000259" key="1">
    <source>
        <dbReference type="Pfam" id="PF01370"/>
    </source>
</evidence>
<accession>A0A832XI31</accession>
<dbReference type="EMBL" id="DVAB01000016">
    <property type="protein sequence ID" value="HIK00201.1"/>
    <property type="molecule type" value="Genomic_DNA"/>
</dbReference>
<feature type="domain" description="NAD-dependent epimerase/dehydratase" evidence="1">
    <location>
        <begin position="9"/>
        <end position="243"/>
    </location>
</feature>
<reference evidence="2 3" key="1">
    <citation type="journal article" name="Nat. Commun.">
        <title>Undinarchaeota illuminate DPANN phylogeny and the impact of gene transfer on archaeal evolution.</title>
        <authorList>
            <person name="Dombrowski N."/>
            <person name="Williams T.A."/>
            <person name="Sun J."/>
            <person name="Woodcroft B.J."/>
            <person name="Lee J.H."/>
            <person name="Minh B.Q."/>
            <person name="Rinke C."/>
            <person name="Spang A."/>
        </authorList>
    </citation>
    <scope>NUCLEOTIDE SEQUENCE [LARGE SCALE GENOMIC DNA]</scope>
    <source>
        <strain evidence="2">MAG_bin1129</strain>
    </source>
</reference>
<evidence type="ECO:0000313" key="3">
    <source>
        <dbReference type="Proteomes" id="UP000646946"/>
    </source>
</evidence>
<sequence length="334" mass="37846">MPGSKFKNVLVIGGAGYVGSALVPSLLKKDYNVTVYDLYLYGDVFSNLKNKKNLTEIKADIRDKKKLFEASKNVDAIIHLACISNDPSYELNPALSKSINYDAFFNILEAAEKNDVKRFIYASTSSVYGVKKEKDITEKTVPEPLTDYSKYKLECEKVLLGREINGMERTILRSATVCGYAPRMRFDLTVNILTINALINKVIKIFGGKQLRPNINIQDVVRAYEIFLSAPRNKINREIFNVGYQNKTVEEIAYIVKNVIGGESITFEYVPTEDTRSYHINSDKIKKVLEFTPKYTIEGAIQSIVNAYNEGHINDGLNNPIYHNIKLMQKINLK</sequence>
<dbReference type="InterPro" id="IPR050177">
    <property type="entry name" value="Lipid_A_modif_metabolic_enz"/>
</dbReference>